<comment type="subcellular location">
    <subcellularLocation>
        <location evidence="1">Membrane</location>
        <topology evidence="1">Multi-pass membrane protein</topology>
    </subcellularLocation>
</comment>
<comment type="caution">
    <text evidence="10">The sequence shown here is derived from an EMBL/GenBank/DDBJ whole genome shotgun (WGS) entry which is preliminary data.</text>
</comment>
<evidence type="ECO:0000256" key="7">
    <source>
        <dbReference type="SAM" id="MobiDB-lite"/>
    </source>
</evidence>
<dbReference type="PANTHER" id="PTHR32468">
    <property type="entry name" value="CATION/H + ANTIPORTER"/>
    <property type="match status" value="1"/>
</dbReference>
<accession>A0A4Y7TE39</accession>
<feature type="transmembrane region" description="Helical" evidence="8">
    <location>
        <begin position="50"/>
        <end position="70"/>
    </location>
</feature>
<feature type="transmembrane region" description="Helical" evidence="8">
    <location>
        <begin position="300"/>
        <end position="328"/>
    </location>
</feature>
<evidence type="ECO:0000313" key="11">
    <source>
        <dbReference type="Proteomes" id="UP000298030"/>
    </source>
</evidence>
<evidence type="ECO:0000256" key="6">
    <source>
        <dbReference type="ARBA" id="ARBA00023136"/>
    </source>
</evidence>
<evidence type="ECO:0000256" key="2">
    <source>
        <dbReference type="ARBA" id="ARBA00022448"/>
    </source>
</evidence>
<evidence type="ECO:0000259" key="9">
    <source>
        <dbReference type="Pfam" id="PF00999"/>
    </source>
</evidence>
<feature type="region of interest" description="Disordered" evidence="7">
    <location>
        <begin position="398"/>
        <end position="417"/>
    </location>
</feature>
<keyword evidence="2" id="KW-0813">Transport</keyword>
<protein>
    <submittedName>
        <fullName evidence="10">Cation/H+ exchanger</fullName>
    </submittedName>
</protein>
<gene>
    <name evidence="10" type="ORF">FA13DRAFT_1731980</name>
</gene>
<reference evidence="10 11" key="1">
    <citation type="journal article" date="2019" name="Nat. Ecol. Evol.">
        <title>Megaphylogeny resolves global patterns of mushroom evolution.</title>
        <authorList>
            <person name="Varga T."/>
            <person name="Krizsan K."/>
            <person name="Foldi C."/>
            <person name="Dima B."/>
            <person name="Sanchez-Garcia M."/>
            <person name="Sanchez-Ramirez S."/>
            <person name="Szollosi G.J."/>
            <person name="Szarkandi J.G."/>
            <person name="Papp V."/>
            <person name="Albert L."/>
            <person name="Andreopoulos W."/>
            <person name="Angelini C."/>
            <person name="Antonin V."/>
            <person name="Barry K.W."/>
            <person name="Bougher N.L."/>
            <person name="Buchanan P."/>
            <person name="Buyck B."/>
            <person name="Bense V."/>
            <person name="Catcheside P."/>
            <person name="Chovatia M."/>
            <person name="Cooper J."/>
            <person name="Damon W."/>
            <person name="Desjardin D."/>
            <person name="Finy P."/>
            <person name="Geml J."/>
            <person name="Haridas S."/>
            <person name="Hughes K."/>
            <person name="Justo A."/>
            <person name="Karasinski D."/>
            <person name="Kautmanova I."/>
            <person name="Kiss B."/>
            <person name="Kocsube S."/>
            <person name="Kotiranta H."/>
            <person name="LaButti K.M."/>
            <person name="Lechner B.E."/>
            <person name="Liimatainen K."/>
            <person name="Lipzen A."/>
            <person name="Lukacs Z."/>
            <person name="Mihaltcheva S."/>
            <person name="Morgado L.N."/>
            <person name="Niskanen T."/>
            <person name="Noordeloos M.E."/>
            <person name="Ohm R.A."/>
            <person name="Ortiz-Santana B."/>
            <person name="Ovrebo C."/>
            <person name="Racz N."/>
            <person name="Riley R."/>
            <person name="Savchenko A."/>
            <person name="Shiryaev A."/>
            <person name="Soop K."/>
            <person name="Spirin V."/>
            <person name="Szebenyi C."/>
            <person name="Tomsovsky M."/>
            <person name="Tulloss R.E."/>
            <person name="Uehling J."/>
            <person name="Grigoriev I.V."/>
            <person name="Vagvolgyi C."/>
            <person name="Papp T."/>
            <person name="Martin F.M."/>
            <person name="Miettinen O."/>
            <person name="Hibbett D.S."/>
            <person name="Nagy L.G."/>
        </authorList>
    </citation>
    <scope>NUCLEOTIDE SEQUENCE [LARGE SCALE GENOMIC DNA]</scope>
    <source>
        <strain evidence="10 11">FP101781</strain>
    </source>
</reference>
<keyword evidence="11" id="KW-1185">Reference proteome</keyword>
<feature type="transmembrane region" description="Helical" evidence="8">
    <location>
        <begin position="180"/>
        <end position="200"/>
    </location>
</feature>
<dbReference type="STRING" id="71717.A0A4Y7TE39"/>
<dbReference type="PANTHER" id="PTHR32468:SF0">
    <property type="entry name" value="K(+)_H(+) ANTIPORTER 1"/>
    <property type="match status" value="1"/>
</dbReference>
<dbReference type="InterPro" id="IPR006153">
    <property type="entry name" value="Cation/H_exchanger_TM"/>
</dbReference>
<feature type="transmembrane region" description="Helical" evidence="8">
    <location>
        <begin position="221"/>
        <end position="247"/>
    </location>
</feature>
<dbReference type="InterPro" id="IPR038770">
    <property type="entry name" value="Na+/solute_symporter_sf"/>
</dbReference>
<dbReference type="InterPro" id="IPR050794">
    <property type="entry name" value="CPA2_transporter"/>
</dbReference>
<dbReference type="Pfam" id="PF00999">
    <property type="entry name" value="Na_H_Exchanger"/>
    <property type="match status" value="1"/>
</dbReference>
<feature type="transmembrane region" description="Helical" evidence="8">
    <location>
        <begin position="365"/>
        <end position="387"/>
    </location>
</feature>
<dbReference type="Proteomes" id="UP000298030">
    <property type="component" value="Unassembled WGS sequence"/>
</dbReference>
<evidence type="ECO:0000256" key="8">
    <source>
        <dbReference type="SAM" id="Phobius"/>
    </source>
</evidence>
<dbReference type="AlphaFoldDB" id="A0A4Y7TE39"/>
<dbReference type="OrthoDB" id="2687058at2759"/>
<feature type="transmembrane region" description="Helical" evidence="8">
    <location>
        <begin position="82"/>
        <end position="105"/>
    </location>
</feature>
<keyword evidence="3 8" id="KW-0812">Transmembrane</keyword>
<evidence type="ECO:0000256" key="4">
    <source>
        <dbReference type="ARBA" id="ARBA00022989"/>
    </source>
</evidence>
<keyword evidence="4 8" id="KW-1133">Transmembrane helix</keyword>
<dbReference type="EMBL" id="QPFP01000016">
    <property type="protein sequence ID" value="TEB32224.1"/>
    <property type="molecule type" value="Genomic_DNA"/>
</dbReference>
<feature type="transmembrane region" description="Helical" evidence="8">
    <location>
        <begin position="150"/>
        <end position="174"/>
    </location>
</feature>
<evidence type="ECO:0000256" key="5">
    <source>
        <dbReference type="ARBA" id="ARBA00023065"/>
    </source>
</evidence>
<feature type="domain" description="Cation/H+ exchanger transmembrane" evidence="9">
    <location>
        <begin position="7"/>
        <end position="381"/>
    </location>
</feature>
<name>A0A4Y7TE39_COPMI</name>
<feature type="transmembrane region" description="Helical" evidence="8">
    <location>
        <begin position="117"/>
        <end position="138"/>
    </location>
</feature>
<proteinExistence type="predicted"/>
<feature type="transmembrane region" description="Helical" evidence="8">
    <location>
        <begin position="340"/>
        <end position="359"/>
    </location>
</feature>
<dbReference type="GO" id="GO:1902600">
    <property type="term" value="P:proton transmembrane transport"/>
    <property type="evidence" value="ECO:0007669"/>
    <property type="project" value="InterPro"/>
</dbReference>
<dbReference type="Gene3D" id="1.20.1530.20">
    <property type="match status" value="1"/>
</dbReference>
<keyword evidence="6 8" id="KW-0472">Membrane</keyword>
<dbReference type="GO" id="GO:0016020">
    <property type="term" value="C:membrane"/>
    <property type="evidence" value="ECO:0007669"/>
    <property type="project" value="UniProtKB-SubCell"/>
</dbReference>
<organism evidence="10 11">
    <name type="scientific">Coprinellus micaceus</name>
    <name type="common">Glistening ink-cap mushroom</name>
    <name type="synonym">Coprinus micaceus</name>
    <dbReference type="NCBI Taxonomy" id="71717"/>
    <lineage>
        <taxon>Eukaryota</taxon>
        <taxon>Fungi</taxon>
        <taxon>Dikarya</taxon>
        <taxon>Basidiomycota</taxon>
        <taxon>Agaricomycotina</taxon>
        <taxon>Agaricomycetes</taxon>
        <taxon>Agaricomycetidae</taxon>
        <taxon>Agaricales</taxon>
        <taxon>Agaricineae</taxon>
        <taxon>Psathyrellaceae</taxon>
        <taxon>Coprinellus</taxon>
    </lineage>
</organism>
<keyword evidence="5" id="KW-0406">Ion transport</keyword>
<evidence type="ECO:0000256" key="3">
    <source>
        <dbReference type="ARBA" id="ARBA00022692"/>
    </source>
</evidence>
<evidence type="ECO:0000256" key="1">
    <source>
        <dbReference type="ARBA" id="ARBA00004141"/>
    </source>
</evidence>
<sequence length="874" mass="93837">MTQILALGLSKIRQPRVIAEVIGGVLLGPTAMGRIPHFTSTIFPEAGMPLLNITATVGLILFLFLVGLEIDTRMIKRNVKASATVSIAGLIFPLGLGAALGVGLYKQFIDESVNFGHFLLFCAVAVGITAFPVLCRILTELKLLDTQVGVVVLSAGVGNDVIGWVLLALTVALVNSSGGLTALWVLLVCLGFCIFLLYPVRWAFVWLARRTGSLEQGSPTTFMMTVTLLVVFISAFFTDIIGVHAIFGGFLAGLIIPHENGFAISLVEKIEDLVSILFLPLYFTLSGLKTNLGLLNDGIAWGYTIIICLVAFASKFVACGAAALAFGFRWREAGAIGSLMSCKGLVELIVLNIGLSAGVLNEKTFSMFVVHALILTFITTPLTLAFYPSKYRSHVLPKTHSSEDERAARNAKPPQDGELKTRFSLLLEKVEELPAAMTLTQLLQPRLTPTTIPLTTSISNDTTLKASEILSASTSITGPKEEGKEERPVAPKIDALRLIELTERASALFRGQDAEVLIYNDPLISVYRAFGQLNQLSVSASLSVVNYHDFADVISEHVSNTGSEMLLLPWSKGSTNVVEPPEMANTPTRHSRNPFESIMHRTTTSDQTTSVVHSEFIRSVFLKCPCDVALFVERGISSSSVSPEQHIFLPFFGGPDDRLALSFLVQLCSRPFVTATVVQVRRVEDLAPSSSDEKVPTSPIPPHLASPTHTAHHHLTTAGPDTVYGAHNTQTRLASDTADNLIWEKYTNPDTTALSAQVISALSRINFTTEDSVKPLHTVTELADAEATKLETRGGRTMIVLAGRSRRMAVESLGKELREIAVVGHGATSPTGTGSQPRVGGSVAKTLGDVGAALVAKNVNAGLLIVQAATRGPV</sequence>
<evidence type="ECO:0000313" key="10">
    <source>
        <dbReference type="EMBL" id="TEB32224.1"/>
    </source>
</evidence>
<dbReference type="GO" id="GO:0015297">
    <property type="term" value="F:antiporter activity"/>
    <property type="evidence" value="ECO:0007669"/>
    <property type="project" value="InterPro"/>
</dbReference>